<dbReference type="InterPro" id="IPR014347">
    <property type="entry name" value="Tautomerase/MIF_sf"/>
</dbReference>
<evidence type="ECO:0000313" key="2">
    <source>
        <dbReference type="Proteomes" id="UP000031830"/>
    </source>
</evidence>
<organism evidence="1 2">
    <name type="scientific">Francisella philomiragia</name>
    <dbReference type="NCBI Taxonomy" id="28110"/>
    <lineage>
        <taxon>Bacteria</taxon>
        <taxon>Pseudomonadati</taxon>
        <taxon>Pseudomonadota</taxon>
        <taxon>Gammaproteobacteria</taxon>
        <taxon>Thiotrichales</taxon>
        <taxon>Francisellaceae</taxon>
        <taxon>Francisella</taxon>
    </lineage>
</organism>
<dbReference type="STRING" id="28110.KU46_1171"/>
<gene>
    <name evidence="1" type="ORF">LA55_645</name>
</gene>
<reference evidence="1 2" key="1">
    <citation type="journal article" date="2015" name="Genome Announc.">
        <title>Genome sequencing of 18 francisella strains to aid in assay development and testing.</title>
        <authorList>
            <person name="Johnson S.L."/>
            <person name="Daligault H.E."/>
            <person name="Davenport K.W."/>
            <person name="Coyne S.R."/>
            <person name="Frey K.G."/>
            <person name="Koroleva G.I."/>
            <person name="Broomall S.M."/>
            <person name="Bishop-Lilly K.A."/>
            <person name="Bruce D.C."/>
            <person name="Chertkov O."/>
            <person name="Freitas T."/>
            <person name="Jaissle J."/>
            <person name="Ladner J.T."/>
            <person name="Rosenzweig C.N."/>
            <person name="Gibbons H.S."/>
            <person name="Palacios G.F."/>
            <person name="Redden C.L."/>
            <person name="Xu Y."/>
            <person name="Minogue T.D."/>
            <person name="Chain P.S."/>
        </authorList>
    </citation>
    <scope>NUCLEOTIDE SEQUENCE [LARGE SCALE GENOMIC DNA]</scope>
    <source>
        <strain evidence="1 2">GA01-2794</strain>
    </source>
</reference>
<protein>
    <recommendedName>
        <fullName evidence="3">5-carboxymethyl-2-hydroxymuconate isomerase family protein</fullName>
    </recommendedName>
</protein>
<proteinExistence type="predicted"/>
<dbReference type="EMBL" id="CP009440">
    <property type="protein sequence ID" value="AJI53888.1"/>
    <property type="molecule type" value="Genomic_DNA"/>
</dbReference>
<sequence length="114" mass="13109">MPHIILEVPHQFDIELAKKVINLAQQFLVEKLPTRLETFKSRVYRYSFSSVAGDDSLDVIHVQIKVLKGRKSEHLEEISQQLKAKIRELLNSEVNLDSYSVTLELIELSTAYAN</sequence>
<accession>A0A0B6D8B8</accession>
<dbReference type="GO" id="GO:0008704">
    <property type="term" value="F:5-carboxymethyl-2-hydroxymuconate delta-isomerase activity"/>
    <property type="evidence" value="ECO:0007669"/>
    <property type="project" value="InterPro"/>
</dbReference>
<dbReference type="OrthoDB" id="9814215at2"/>
<dbReference type="RefSeq" id="WP_044525864.1">
    <property type="nucleotide sequence ID" value="NZ_CP009440.1"/>
</dbReference>
<dbReference type="AlphaFoldDB" id="A0A0B6D8B8"/>
<dbReference type="SUPFAM" id="SSF55331">
    <property type="entry name" value="Tautomerase/MIF"/>
    <property type="match status" value="1"/>
</dbReference>
<evidence type="ECO:0000313" key="1">
    <source>
        <dbReference type="EMBL" id="AJI53888.1"/>
    </source>
</evidence>
<name>A0A0B6D8B8_9GAMM</name>
<dbReference type="Pfam" id="PF02962">
    <property type="entry name" value="CHMI"/>
    <property type="match status" value="1"/>
</dbReference>
<dbReference type="Proteomes" id="UP000031830">
    <property type="component" value="Chromosome"/>
</dbReference>
<evidence type="ECO:0008006" key="3">
    <source>
        <dbReference type="Google" id="ProtNLM"/>
    </source>
</evidence>
<dbReference type="KEGG" id="fpz:LA55_645"/>
<dbReference type="InterPro" id="IPR004220">
    <property type="entry name" value="5-COMe_2-OHmuconate_Isoase"/>
</dbReference>
<dbReference type="Gene3D" id="3.30.429.10">
    <property type="entry name" value="Macrophage Migration Inhibitory Factor"/>
    <property type="match status" value="1"/>
</dbReference>